<dbReference type="AlphaFoldDB" id="A0AAF0CUF3"/>
<dbReference type="InterPro" id="IPR050679">
    <property type="entry name" value="Bact_HTH_transcr_reg"/>
</dbReference>
<evidence type="ECO:0000259" key="4">
    <source>
        <dbReference type="PROSITE" id="PS50949"/>
    </source>
</evidence>
<organism evidence="5 6">
    <name type="scientific">Vagococcus intermedius</name>
    <dbReference type="NCBI Taxonomy" id="2991418"/>
    <lineage>
        <taxon>Bacteria</taxon>
        <taxon>Bacillati</taxon>
        <taxon>Bacillota</taxon>
        <taxon>Bacilli</taxon>
        <taxon>Lactobacillales</taxon>
        <taxon>Enterococcaceae</taxon>
        <taxon>Vagococcus</taxon>
    </lineage>
</organism>
<dbReference type="GO" id="GO:0003700">
    <property type="term" value="F:DNA-binding transcription factor activity"/>
    <property type="evidence" value="ECO:0007669"/>
    <property type="project" value="InterPro"/>
</dbReference>
<protein>
    <submittedName>
        <fullName evidence="5">GntR family transcriptional regulator</fullName>
    </submittedName>
</protein>
<name>A0AAF0CUF3_9ENTE</name>
<dbReference type="Gene3D" id="3.40.1410.10">
    <property type="entry name" value="Chorismate lyase-like"/>
    <property type="match status" value="1"/>
</dbReference>
<reference evidence="5" key="1">
    <citation type="submission" date="2022-10" db="EMBL/GenBank/DDBJ databases">
        <title>Vagococcus sp. isolated from poultry meat.</title>
        <authorList>
            <person name="Johansson P."/>
            <person name="Bjorkroth J."/>
        </authorList>
    </citation>
    <scope>NUCLEOTIDE SEQUENCE</scope>
    <source>
        <strain evidence="5">STAA11</strain>
    </source>
</reference>
<dbReference type="PRINTS" id="PR00035">
    <property type="entry name" value="HTHGNTR"/>
</dbReference>
<dbReference type="GO" id="GO:0045892">
    <property type="term" value="P:negative regulation of DNA-templated transcription"/>
    <property type="evidence" value="ECO:0007669"/>
    <property type="project" value="TreeGrafter"/>
</dbReference>
<dbReference type="SMART" id="SM00866">
    <property type="entry name" value="UTRA"/>
    <property type="match status" value="1"/>
</dbReference>
<proteinExistence type="predicted"/>
<dbReference type="PANTHER" id="PTHR44846:SF1">
    <property type="entry name" value="MANNOSYL-D-GLYCERATE TRANSPORT_METABOLISM SYSTEM REPRESSOR MNGR-RELATED"/>
    <property type="match status" value="1"/>
</dbReference>
<keyword evidence="6" id="KW-1185">Reference proteome</keyword>
<feature type="domain" description="HTH gntR-type" evidence="4">
    <location>
        <begin position="15"/>
        <end position="83"/>
    </location>
</feature>
<evidence type="ECO:0000256" key="3">
    <source>
        <dbReference type="ARBA" id="ARBA00023163"/>
    </source>
</evidence>
<gene>
    <name evidence="5" type="ORF">OL234_08920</name>
</gene>
<keyword evidence="1" id="KW-0805">Transcription regulation</keyword>
<evidence type="ECO:0000256" key="1">
    <source>
        <dbReference type="ARBA" id="ARBA00023015"/>
    </source>
</evidence>
<dbReference type="Pfam" id="PF07702">
    <property type="entry name" value="UTRA"/>
    <property type="match status" value="1"/>
</dbReference>
<dbReference type="KEGG" id="vie:OL234_08920"/>
<dbReference type="Proteomes" id="UP001179647">
    <property type="component" value="Chromosome"/>
</dbReference>
<sequence>MENKLQQNCLKNGPIPLYYQLKELIIENINNGNYPINKKIPTEKELMTSFDVSRTTVRQAIDILVNDGQLERRRGIGTFVSEPNKKLNTLDLKELNSYMDILEKQGLQGKTTVLEQTIVQATPFLTKIFGKHYQQFYRLERLRYVDKNPSLLVTTYVPYERFPNLYHYDFSQVSLFDTLKKDYAVKIKYATKTFNAMNVNQSDAKFLKISEHNAIQLVKTVTYDHDDTPIEYSLSRDRGDLSRFNITLTYND</sequence>
<dbReference type="EMBL" id="CP110232">
    <property type="protein sequence ID" value="WEG73077.1"/>
    <property type="molecule type" value="Genomic_DNA"/>
</dbReference>
<dbReference type="PROSITE" id="PS50949">
    <property type="entry name" value="HTH_GNTR"/>
    <property type="match status" value="1"/>
</dbReference>
<dbReference type="SUPFAM" id="SSF64288">
    <property type="entry name" value="Chorismate lyase-like"/>
    <property type="match status" value="1"/>
</dbReference>
<dbReference type="InterPro" id="IPR036388">
    <property type="entry name" value="WH-like_DNA-bd_sf"/>
</dbReference>
<dbReference type="InterPro" id="IPR011663">
    <property type="entry name" value="UTRA"/>
</dbReference>
<dbReference type="InterPro" id="IPR000524">
    <property type="entry name" value="Tscrpt_reg_HTH_GntR"/>
</dbReference>
<dbReference type="SMART" id="SM00345">
    <property type="entry name" value="HTH_GNTR"/>
    <property type="match status" value="1"/>
</dbReference>
<dbReference type="GO" id="GO:0003677">
    <property type="term" value="F:DNA binding"/>
    <property type="evidence" value="ECO:0007669"/>
    <property type="project" value="UniProtKB-KW"/>
</dbReference>
<evidence type="ECO:0000313" key="6">
    <source>
        <dbReference type="Proteomes" id="UP001179647"/>
    </source>
</evidence>
<dbReference type="PANTHER" id="PTHR44846">
    <property type="entry name" value="MANNOSYL-D-GLYCERATE TRANSPORT/METABOLISM SYSTEM REPRESSOR MNGR-RELATED"/>
    <property type="match status" value="1"/>
</dbReference>
<dbReference type="InterPro" id="IPR028978">
    <property type="entry name" value="Chorismate_lyase_/UTRA_dom_sf"/>
</dbReference>
<keyword evidence="3" id="KW-0804">Transcription</keyword>
<dbReference type="RefSeq" id="WP_275468879.1">
    <property type="nucleotide sequence ID" value="NZ_CP110232.1"/>
</dbReference>
<evidence type="ECO:0000313" key="5">
    <source>
        <dbReference type="EMBL" id="WEG73077.1"/>
    </source>
</evidence>
<evidence type="ECO:0000256" key="2">
    <source>
        <dbReference type="ARBA" id="ARBA00023125"/>
    </source>
</evidence>
<dbReference type="Pfam" id="PF00392">
    <property type="entry name" value="GntR"/>
    <property type="match status" value="1"/>
</dbReference>
<dbReference type="SUPFAM" id="SSF46785">
    <property type="entry name" value="Winged helix' DNA-binding domain"/>
    <property type="match status" value="1"/>
</dbReference>
<dbReference type="CDD" id="cd07377">
    <property type="entry name" value="WHTH_GntR"/>
    <property type="match status" value="1"/>
</dbReference>
<dbReference type="FunFam" id="1.10.10.10:FF:000079">
    <property type="entry name" value="GntR family transcriptional regulator"/>
    <property type="match status" value="1"/>
</dbReference>
<dbReference type="Gene3D" id="1.10.10.10">
    <property type="entry name" value="Winged helix-like DNA-binding domain superfamily/Winged helix DNA-binding domain"/>
    <property type="match status" value="1"/>
</dbReference>
<keyword evidence="2" id="KW-0238">DNA-binding</keyword>
<dbReference type="InterPro" id="IPR036390">
    <property type="entry name" value="WH_DNA-bd_sf"/>
</dbReference>
<accession>A0AAF0CUF3</accession>